<proteinExistence type="predicted"/>
<evidence type="ECO:0000313" key="2">
    <source>
        <dbReference type="Proteomes" id="UP001367508"/>
    </source>
</evidence>
<name>A0AAN9L554_CANGL</name>
<gene>
    <name evidence="1" type="ORF">VNO77_23372</name>
</gene>
<dbReference type="Proteomes" id="UP001367508">
    <property type="component" value="Unassembled WGS sequence"/>
</dbReference>
<comment type="caution">
    <text evidence="1">The sequence shown here is derived from an EMBL/GenBank/DDBJ whole genome shotgun (WGS) entry which is preliminary data.</text>
</comment>
<evidence type="ECO:0000313" key="1">
    <source>
        <dbReference type="EMBL" id="KAK7329221.1"/>
    </source>
</evidence>
<accession>A0AAN9L554</accession>
<protein>
    <submittedName>
        <fullName evidence="1">Uncharacterized protein</fullName>
    </submittedName>
</protein>
<dbReference type="AlphaFoldDB" id="A0AAN9L554"/>
<sequence length="102" mass="11854">MIVWLRTVLEFSDTIEQSNWERQYEQHPAPLHIQARQTASLFHRIVSRRVSRNHMSVKALVGVPAGSQLAVCDKDFFFLSILRRNTLFPLFPKAKSPYPPCM</sequence>
<keyword evidence="2" id="KW-1185">Reference proteome</keyword>
<organism evidence="1 2">
    <name type="scientific">Canavalia gladiata</name>
    <name type="common">Sword bean</name>
    <name type="synonym">Dolichos gladiatus</name>
    <dbReference type="NCBI Taxonomy" id="3824"/>
    <lineage>
        <taxon>Eukaryota</taxon>
        <taxon>Viridiplantae</taxon>
        <taxon>Streptophyta</taxon>
        <taxon>Embryophyta</taxon>
        <taxon>Tracheophyta</taxon>
        <taxon>Spermatophyta</taxon>
        <taxon>Magnoliopsida</taxon>
        <taxon>eudicotyledons</taxon>
        <taxon>Gunneridae</taxon>
        <taxon>Pentapetalae</taxon>
        <taxon>rosids</taxon>
        <taxon>fabids</taxon>
        <taxon>Fabales</taxon>
        <taxon>Fabaceae</taxon>
        <taxon>Papilionoideae</taxon>
        <taxon>50 kb inversion clade</taxon>
        <taxon>NPAAA clade</taxon>
        <taxon>indigoferoid/millettioid clade</taxon>
        <taxon>Phaseoleae</taxon>
        <taxon>Canavalia</taxon>
    </lineage>
</organism>
<dbReference type="EMBL" id="JAYMYQ010000005">
    <property type="protein sequence ID" value="KAK7329221.1"/>
    <property type="molecule type" value="Genomic_DNA"/>
</dbReference>
<reference evidence="1 2" key="1">
    <citation type="submission" date="2024-01" db="EMBL/GenBank/DDBJ databases">
        <title>The genomes of 5 underutilized Papilionoideae crops provide insights into root nodulation and disease resistanc.</title>
        <authorList>
            <person name="Jiang F."/>
        </authorList>
    </citation>
    <scope>NUCLEOTIDE SEQUENCE [LARGE SCALE GENOMIC DNA]</scope>
    <source>
        <strain evidence="1">LVBAO_FW01</strain>
        <tissue evidence="1">Leaves</tissue>
    </source>
</reference>